<accession>A0ABT2HC29</accession>
<dbReference type="EMBL" id="JANLCJ010000780">
    <property type="protein sequence ID" value="MCS5737515.1"/>
    <property type="molecule type" value="Genomic_DNA"/>
</dbReference>
<feature type="non-terminal residue" evidence="1">
    <location>
        <position position="86"/>
    </location>
</feature>
<evidence type="ECO:0000313" key="2">
    <source>
        <dbReference type="Proteomes" id="UP001165586"/>
    </source>
</evidence>
<reference evidence="1" key="1">
    <citation type="submission" date="2022-08" db="EMBL/GenBank/DDBJ databases">
        <authorList>
            <person name="Deng Y."/>
            <person name="Han X.-F."/>
            <person name="Zhang Y.-Q."/>
        </authorList>
    </citation>
    <scope>NUCLEOTIDE SEQUENCE</scope>
    <source>
        <strain evidence="1">CPCC 203386</strain>
    </source>
</reference>
<gene>
    <name evidence="1" type="ORF">N1032_27670</name>
</gene>
<protein>
    <submittedName>
        <fullName evidence="1">Uncharacterized protein</fullName>
    </submittedName>
</protein>
<name>A0ABT2HC29_9MICO</name>
<sequence>MAGLYDSVSEKGILSAIGDNPVGRWVQSKYPESQLKHDVGGAILKARDTLTGTDAGAIPVPQEQADKNLQDRVGALQSDVQGMLAP</sequence>
<dbReference type="RefSeq" id="WP_259543934.1">
    <property type="nucleotide sequence ID" value="NZ_JANLCJ010000780.1"/>
</dbReference>
<organism evidence="1 2">
    <name type="scientific">Herbiconiux daphne</name>
    <dbReference type="NCBI Taxonomy" id="2970914"/>
    <lineage>
        <taxon>Bacteria</taxon>
        <taxon>Bacillati</taxon>
        <taxon>Actinomycetota</taxon>
        <taxon>Actinomycetes</taxon>
        <taxon>Micrococcales</taxon>
        <taxon>Microbacteriaceae</taxon>
        <taxon>Herbiconiux</taxon>
    </lineage>
</organism>
<dbReference type="Proteomes" id="UP001165586">
    <property type="component" value="Unassembled WGS sequence"/>
</dbReference>
<keyword evidence="2" id="KW-1185">Reference proteome</keyword>
<comment type="caution">
    <text evidence="1">The sequence shown here is derived from an EMBL/GenBank/DDBJ whole genome shotgun (WGS) entry which is preliminary data.</text>
</comment>
<evidence type="ECO:0000313" key="1">
    <source>
        <dbReference type="EMBL" id="MCS5737515.1"/>
    </source>
</evidence>
<proteinExistence type="predicted"/>